<feature type="region of interest" description="Disordered" evidence="1">
    <location>
        <begin position="228"/>
        <end position="252"/>
    </location>
</feature>
<dbReference type="OMA" id="FMDMPEL"/>
<dbReference type="PANTHER" id="PTHR31025">
    <property type="entry name" value="SI:CH211-196P9.1-RELATED"/>
    <property type="match status" value="1"/>
</dbReference>
<comment type="caution">
    <text evidence="2">The sequence shown here is derived from an EMBL/GenBank/DDBJ whole genome shotgun (WGS) entry which is preliminary data.</text>
</comment>
<keyword evidence="3" id="KW-1185">Reference proteome</keyword>
<gene>
    <name evidence="2" type="ORF">Fcan01_24349</name>
</gene>
<dbReference type="PANTHER" id="PTHR31025:SF29">
    <property type="entry name" value="SI:CH211-196P9.1"/>
    <property type="match status" value="1"/>
</dbReference>
<accession>A0A226D7E0</accession>
<dbReference type="AlphaFoldDB" id="A0A226D7E0"/>
<dbReference type="OrthoDB" id="6780164at2759"/>
<evidence type="ECO:0000256" key="1">
    <source>
        <dbReference type="SAM" id="MobiDB-lite"/>
    </source>
</evidence>
<protein>
    <submittedName>
        <fullName evidence="2">Uncharacterized protein</fullName>
    </submittedName>
</protein>
<reference evidence="2 3" key="1">
    <citation type="submission" date="2015-12" db="EMBL/GenBank/DDBJ databases">
        <title>The genome of Folsomia candida.</title>
        <authorList>
            <person name="Faddeeva A."/>
            <person name="Derks M.F."/>
            <person name="Anvar Y."/>
            <person name="Smit S."/>
            <person name="Van Straalen N."/>
            <person name="Roelofs D."/>
        </authorList>
    </citation>
    <scope>NUCLEOTIDE SEQUENCE [LARGE SCALE GENOMIC DNA]</scope>
    <source>
        <strain evidence="2 3">VU population</strain>
        <tissue evidence="2">Whole body</tissue>
    </source>
</reference>
<dbReference type="Proteomes" id="UP000198287">
    <property type="component" value="Unassembled WGS sequence"/>
</dbReference>
<evidence type="ECO:0000313" key="2">
    <source>
        <dbReference type="EMBL" id="OXA41063.1"/>
    </source>
</evidence>
<proteinExistence type="predicted"/>
<organism evidence="2 3">
    <name type="scientific">Folsomia candida</name>
    <name type="common">Springtail</name>
    <dbReference type="NCBI Taxonomy" id="158441"/>
    <lineage>
        <taxon>Eukaryota</taxon>
        <taxon>Metazoa</taxon>
        <taxon>Ecdysozoa</taxon>
        <taxon>Arthropoda</taxon>
        <taxon>Hexapoda</taxon>
        <taxon>Collembola</taxon>
        <taxon>Entomobryomorpha</taxon>
        <taxon>Isotomoidea</taxon>
        <taxon>Isotomidae</taxon>
        <taxon>Proisotominae</taxon>
        <taxon>Folsomia</taxon>
    </lineage>
</organism>
<sequence>MSSTKLVRVSNSFTSKKLIPSDGNFEDFVTSVRTKFDLGNEVIIRLEDDQGAEVDSDVFHILLEIENIPNIVFKLGGEESHHITINLNPDDRNSSTSTELMFTHSPSSKIQRLQQDGFNQVLGNSINDNQEISRVVADCNTKGFVDDKSAVILVQEFVSKLVELKGESPSSSDQKNLASAIIQYIPCWRYAGSTEGLDILFDEIGRSGLIQRRLRTIHQKLKTTEKKKELRAKKTQLGTGGPKPKTAKLDDNVDNGQYDELVRSLNGSSAKSGSAEIIKLAQDTLEHRNYLRRVNPQSILLVYTKFADCDFLIRLEFSLLQGESQENFTRIWPSFSSQLLEKVKDLKQSPSLCKFLTEESDNWDSEVAALFVLLYLIPPAAQGRGKGSRCTIDEAKNLLISFYKTATPLPSILDTWSEDKRQPNLLCLGENKKTLSSFYLVVDKVLLPIDAKNSAQAIDLLFKSHYVFGAEYDKNLQGLWKFLQVYIYKVDVDSTDLSGKSVRY</sequence>
<name>A0A226D7E0_FOLCA</name>
<dbReference type="EMBL" id="LNIX01000031">
    <property type="protein sequence ID" value="OXA41063.1"/>
    <property type="molecule type" value="Genomic_DNA"/>
</dbReference>
<evidence type="ECO:0000313" key="3">
    <source>
        <dbReference type="Proteomes" id="UP000198287"/>
    </source>
</evidence>